<reference evidence="2 3" key="1">
    <citation type="submission" date="2014-12" db="EMBL/GenBank/DDBJ databases">
        <title>Draft genome sequences of 29 type strains of Enterococci.</title>
        <authorList>
            <person name="Zhong Z."/>
            <person name="Sun Z."/>
            <person name="Liu W."/>
            <person name="Zhang W."/>
            <person name="Zhang H."/>
        </authorList>
    </citation>
    <scope>NUCLEOTIDE SEQUENCE [LARGE SCALE GENOMIC DNA]</scope>
    <source>
        <strain evidence="2 3">DSM 22801</strain>
    </source>
</reference>
<proteinExistence type="inferred from homology"/>
<dbReference type="HAMAP" id="MF_01560">
    <property type="entry name" value="UPF0358"/>
    <property type="match status" value="1"/>
</dbReference>
<comment type="caution">
    <text evidence="2">The sequence shown here is derived from an EMBL/GenBank/DDBJ whole genome shotgun (WGS) entry which is preliminary data.</text>
</comment>
<evidence type="ECO:0000256" key="1">
    <source>
        <dbReference type="HAMAP-Rule" id="MF_01560"/>
    </source>
</evidence>
<sequence length="106" mass="12146">MGGLVQMESISKDFAVQLLNDDAQRILKLIRNQKNSLCISQCKAFEEVVDTQMYGFSRQVTYAIRLGILSSKQGHQLLSDLEKELNQLYSDVYEETQEKKEIGKEV</sequence>
<dbReference type="SUPFAM" id="SSF140404">
    <property type="entry name" value="EF2458-like"/>
    <property type="match status" value="1"/>
</dbReference>
<dbReference type="Gene3D" id="1.10.287.750">
    <property type="entry name" value="SO2669-like"/>
    <property type="match status" value="1"/>
</dbReference>
<dbReference type="Proteomes" id="UP000183039">
    <property type="component" value="Unassembled WGS sequence"/>
</dbReference>
<evidence type="ECO:0000313" key="2">
    <source>
        <dbReference type="EMBL" id="OJG91601.1"/>
    </source>
</evidence>
<accession>A0AA91GA32</accession>
<protein>
    <recommendedName>
        <fullName evidence="1">UPF0358 protein RV15_GL000485</fullName>
    </recommendedName>
</protein>
<dbReference type="InterPro" id="IPR009983">
    <property type="entry name" value="UPF0358"/>
</dbReference>
<dbReference type="AlphaFoldDB" id="A0AA91GA32"/>
<gene>
    <name evidence="2" type="ORF">RV15_GL000485</name>
</gene>
<comment type="similarity">
    <text evidence="1">Belongs to the UPF0358 family.</text>
</comment>
<dbReference type="Pfam" id="PF07408">
    <property type="entry name" value="DUF1507"/>
    <property type="match status" value="1"/>
</dbReference>
<dbReference type="EMBL" id="JXLC01000012">
    <property type="protein sequence ID" value="OJG91601.1"/>
    <property type="molecule type" value="Genomic_DNA"/>
</dbReference>
<organism evidence="2 3">
    <name type="scientific">Enterococcus silesiacus</name>
    <dbReference type="NCBI Taxonomy" id="332949"/>
    <lineage>
        <taxon>Bacteria</taxon>
        <taxon>Bacillati</taxon>
        <taxon>Bacillota</taxon>
        <taxon>Bacilli</taxon>
        <taxon>Lactobacillales</taxon>
        <taxon>Enterococcaceae</taxon>
        <taxon>Enterococcus</taxon>
    </lineage>
</organism>
<name>A0AA91GA32_9ENTE</name>
<dbReference type="InterPro" id="IPR036270">
    <property type="entry name" value="UPF0358_sf"/>
</dbReference>
<evidence type="ECO:0000313" key="3">
    <source>
        <dbReference type="Proteomes" id="UP000183039"/>
    </source>
</evidence>
<dbReference type="NCBIfam" id="NF010187">
    <property type="entry name" value="PRK13666.1"/>
    <property type="match status" value="1"/>
</dbReference>